<sequence>MRITAGRSRHVKPVNLHTTTCPTEHGIWRNTYRKLEVGADATDAKADSPVNDCPKEPGKPLLFVLPGLPEGLSREPNSGNVPEYCDDAEDAATPASVVVD</sequence>
<gene>
    <name evidence="2" type="ORF">FE257_005584</name>
</gene>
<organism evidence="2 3">
    <name type="scientific">Aspergillus nanangensis</name>
    <dbReference type="NCBI Taxonomy" id="2582783"/>
    <lineage>
        <taxon>Eukaryota</taxon>
        <taxon>Fungi</taxon>
        <taxon>Dikarya</taxon>
        <taxon>Ascomycota</taxon>
        <taxon>Pezizomycotina</taxon>
        <taxon>Eurotiomycetes</taxon>
        <taxon>Eurotiomycetidae</taxon>
        <taxon>Eurotiales</taxon>
        <taxon>Aspergillaceae</taxon>
        <taxon>Aspergillus</taxon>
        <taxon>Aspergillus subgen. Circumdati</taxon>
    </lineage>
</organism>
<protein>
    <submittedName>
        <fullName evidence="2">Uncharacterized protein</fullName>
    </submittedName>
</protein>
<proteinExistence type="predicted"/>
<accession>A0AAD4CRZ8</accession>
<name>A0AAD4CRZ8_ASPNN</name>
<dbReference type="AlphaFoldDB" id="A0AAD4CRZ8"/>
<evidence type="ECO:0000256" key="1">
    <source>
        <dbReference type="SAM" id="MobiDB-lite"/>
    </source>
</evidence>
<reference evidence="2" key="1">
    <citation type="journal article" date="2019" name="Beilstein J. Org. Chem.">
        <title>Nanangenines: drimane sesquiterpenoids as the dominant metabolite cohort of a novel Australian fungus, Aspergillus nanangensis.</title>
        <authorList>
            <person name="Lacey H.J."/>
            <person name="Gilchrist C.L.M."/>
            <person name="Crombie A."/>
            <person name="Kalaitzis J.A."/>
            <person name="Vuong D."/>
            <person name="Rutledge P.J."/>
            <person name="Turner P."/>
            <person name="Pitt J.I."/>
            <person name="Lacey E."/>
            <person name="Chooi Y.H."/>
            <person name="Piggott A.M."/>
        </authorList>
    </citation>
    <scope>NUCLEOTIDE SEQUENCE</scope>
    <source>
        <strain evidence="2">MST-FP2251</strain>
    </source>
</reference>
<reference evidence="2" key="2">
    <citation type="submission" date="2020-02" db="EMBL/GenBank/DDBJ databases">
        <authorList>
            <person name="Gilchrist C.L.M."/>
            <person name="Chooi Y.-H."/>
        </authorList>
    </citation>
    <scope>NUCLEOTIDE SEQUENCE</scope>
    <source>
        <strain evidence="2">MST-FP2251</strain>
    </source>
</reference>
<keyword evidence="3" id="KW-1185">Reference proteome</keyword>
<comment type="caution">
    <text evidence="2">The sequence shown here is derived from an EMBL/GenBank/DDBJ whole genome shotgun (WGS) entry which is preliminary data.</text>
</comment>
<dbReference type="EMBL" id="VCAU01000024">
    <property type="protein sequence ID" value="KAF9890718.1"/>
    <property type="molecule type" value="Genomic_DNA"/>
</dbReference>
<evidence type="ECO:0000313" key="2">
    <source>
        <dbReference type="EMBL" id="KAF9890718.1"/>
    </source>
</evidence>
<dbReference type="Proteomes" id="UP001194746">
    <property type="component" value="Unassembled WGS sequence"/>
</dbReference>
<evidence type="ECO:0000313" key="3">
    <source>
        <dbReference type="Proteomes" id="UP001194746"/>
    </source>
</evidence>
<feature type="region of interest" description="Disordered" evidence="1">
    <location>
        <begin position="67"/>
        <end position="100"/>
    </location>
</feature>